<evidence type="ECO:0000313" key="2">
    <source>
        <dbReference type="Proteomes" id="UP000571950"/>
    </source>
</evidence>
<organism evidence="1 2">
    <name type="scientific">Sphingobium jiangsuense</name>
    <dbReference type="NCBI Taxonomy" id="870476"/>
    <lineage>
        <taxon>Bacteria</taxon>
        <taxon>Pseudomonadati</taxon>
        <taxon>Pseudomonadota</taxon>
        <taxon>Alphaproteobacteria</taxon>
        <taxon>Sphingomonadales</taxon>
        <taxon>Sphingomonadaceae</taxon>
        <taxon>Sphingobium</taxon>
    </lineage>
</organism>
<dbReference type="RefSeq" id="WP_188074056.1">
    <property type="nucleotide sequence ID" value="NZ_BSPS01000151.1"/>
</dbReference>
<name>A0A7W6BU95_9SPHN</name>
<dbReference type="EMBL" id="JACIDT010000046">
    <property type="protein sequence ID" value="MBB3928928.1"/>
    <property type="molecule type" value="Genomic_DNA"/>
</dbReference>
<reference evidence="1 2" key="1">
    <citation type="submission" date="2020-08" db="EMBL/GenBank/DDBJ databases">
        <title>Genomic Encyclopedia of Type Strains, Phase IV (KMG-IV): sequencing the most valuable type-strain genomes for metagenomic binning, comparative biology and taxonomic classification.</title>
        <authorList>
            <person name="Goeker M."/>
        </authorList>
    </citation>
    <scope>NUCLEOTIDE SEQUENCE [LARGE SCALE GENOMIC DNA]</scope>
    <source>
        <strain evidence="1 2">DSM 26189</strain>
    </source>
</reference>
<protein>
    <submittedName>
        <fullName evidence="1">Uncharacterized protein</fullName>
    </submittedName>
</protein>
<dbReference type="Proteomes" id="UP000571950">
    <property type="component" value="Unassembled WGS sequence"/>
</dbReference>
<comment type="caution">
    <text evidence="1">The sequence shown here is derived from an EMBL/GenBank/DDBJ whole genome shotgun (WGS) entry which is preliminary data.</text>
</comment>
<gene>
    <name evidence="1" type="ORF">GGR43_004673</name>
</gene>
<dbReference type="AlphaFoldDB" id="A0A7W6BU95"/>
<accession>A0A7W6BU95</accession>
<sequence length="184" mass="20963">MTNAVLGQVSGQRLGANIWWSMGRKPKHELTEQERYDGQVASRASAGKNGRQRQMGWFLDAASFIVHLRKEDHRGQPPIAKLVRYLTERGWKSERGKEVSRTEVKRMLETFDPNNALPDNKADWEAIRLGRIEAPPGIEATSVAIDPEKWTEMQAAMKKGWTPVWRSNVVKQTNETDLAESDHQ</sequence>
<evidence type="ECO:0000313" key="1">
    <source>
        <dbReference type="EMBL" id="MBB3928928.1"/>
    </source>
</evidence>
<proteinExistence type="predicted"/>
<keyword evidence="2" id="KW-1185">Reference proteome</keyword>